<sequence>MSYRMMFGTLLFFCAVCLCWGSRVLVVSPVPSRSHQQLTDSIVKTLLDAGHEVTYINRLTEMKRKRLKVITVRPEDGQELDVNDLIERHHTSHKTLELGVVLAKQVIKNEKVRELLQDNQETFDTVIAEWYYTGLLAPLAAVFECPLIWYTACDASWMTSQLMLEQTSPVYSTDLLSSEAALPPYGFRERVMRLARQVYLSGWITYMIHYVESPAYYELYQSVLQHRGLSPSQYETVLYNASLLLINSDPEIGQILPLPPNAKYVGGHHIELPSKTLPQNLQDLLDNAKHGAILFSTDSKVLPWYVKRTLLHVFSQFDQITMWETGEQLTDIPDNVYVFKQLPRLRVLNHNNTVLLITNGGTTSLLEAAYFGVPVIGIPLYQDQFVTMDLAHARRRGIKVKFSEHIAQKIKDSVNKILSNNSYHKNAKKASIYLQSTLEPQRQILHWIELVIKTGGAPQLRSPVLLQLTTLQMLNIDVLLLLFMFVWFLSKVLKVIQVHWRADVLDNKKND</sequence>
<dbReference type="GO" id="GO:0008194">
    <property type="term" value="F:UDP-glycosyltransferase activity"/>
    <property type="evidence" value="ECO:0007669"/>
    <property type="project" value="InterPro"/>
</dbReference>
<keyword evidence="4" id="KW-0472">Membrane</keyword>
<evidence type="ECO:0000256" key="5">
    <source>
        <dbReference type="SAM" id="SignalP"/>
    </source>
</evidence>
<accession>A0A6J2JKN2</accession>
<evidence type="ECO:0000256" key="1">
    <source>
        <dbReference type="ARBA" id="ARBA00009995"/>
    </source>
</evidence>
<feature type="signal peptide" evidence="5">
    <location>
        <begin position="1"/>
        <end position="21"/>
    </location>
</feature>
<evidence type="ECO:0000256" key="2">
    <source>
        <dbReference type="ARBA" id="ARBA00022676"/>
    </source>
</evidence>
<keyword evidence="5" id="KW-0732">Signal</keyword>
<keyword evidence="6" id="KW-1185">Reference proteome</keyword>
<organism evidence="6 7">
    <name type="scientific">Bombyx mandarina</name>
    <name type="common">Wild silk moth</name>
    <name type="synonym">Wild silkworm</name>
    <dbReference type="NCBI Taxonomy" id="7092"/>
    <lineage>
        <taxon>Eukaryota</taxon>
        <taxon>Metazoa</taxon>
        <taxon>Ecdysozoa</taxon>
        <taxon>Arthropoda</taxon>
        <taxon>Hexapoda</taxon>
        <taxon>Insecta</taxon>
        <taxon>Pterygota</taxon>
        <taxon>Neoptera</taxon>
        <taxon>Endopterygota</taxon>
        <taxon>Lepidoptera</taxon>
        <taxon>Glossata</taxon>
        <taxon>Ditrysia</taxon>
        <taxon>Bombycoidea</taxon>
        <taxon>Bombycidae</taxon>
        <taxon>Bombycinae</taxon>
        <taxon>Bombyx</taxon>
    </lineage>
</organism>
<keyword evidence="3" id="KW-0808">Transferase</keyword>
<dbReference type="CDD" id="cd03784">
    <property type="entry name" value="GT1_Gtf-like"/>
    <property type="match status" value="1"/>
</dbReference>
<dbReference type="PANTHER" id="PTHR48043">
    <property type="entry name" value="EG:EG0003.4 PROTEIN-RELATED"/>
    <property type="match status" value="1"/>
</dbReference>
<dbReference type="SUPFAM" id="SSF53756">
    <property type="entry name" value="UDP-Glycosyltransferase/glycogen phosphorylase"/>
    <property type="match status" value="1"/>
</dbReference>
<protein>
    <submittedName>
        <fullName evidence="7">2-hydroxyacylsphingosine 1-beta-galactosyltransferase-like</fullName>
    </submittedName>
</protein>
<dbReference type="PANTHER" id="PTHR48043:SF145">
    <property type="entry name" value="FI06409P-RELATED"/>
    <property type="match status" value="1"/>
</dbReference>
<dbReference type="InterPro" id="IPR002213">
    <property type="entry name" value="UDP_glucos_trans"/>
</dbReference>
<dbReference type="OrthoDB" id="5835829at2759"/>
<evidence type="ECO:0000256" key="3">
    <source>
        <dbReference type="ARBA" id="ARBA00022679"/>
    </source>
</evidence>
<feature type="chain" id="PRO_5026938440" evidence="5">
    <location>
        <begin position="22"/>
        <end position="511"/>
    </location>
</feature>
<keyword evidence="4" id="KW-1133">Transmembrane helix</keyword>
<feature type="transmembrane region" description="Helical" evidence="4">
    <location>
        <begin position="471"/>
        <end position="489"/>
    </location>
</feature>
<reference evidence="7" key="1">
    <citation type="submission" date="2025-08" db="UniProtKB">
        <authorList>
            <consortium name="RefSeq"/>
        </authorList>
    </citation>
    <scope>IDENTIFICATION</scope>
    <source>
        <tissue evidence="7">Silk gland</tissue>
    </source>
</reference>
<name>A0A6J2JKN2_BOMMA</name>
<comment type="similarity">
    <text evidence="1">Belongs to the UDP-glycosyltransferase family.</text>
</comment>
<dbReference type="RefSeq" id="XP_028028979.1">
    <property type="nucleotide sequence ID" value="XM_028173178.1"/>
</dbReference>
<evidence type="ECO:0000313" key="7">
    <source>
        <dbReference type="RefSeq" id="XP_028028979.1"/>
    </source>
</evidence>
<keyword evidence="2" id="KW-0328">Glycosyltransferase</keyword>
<dbReference type="CTD" id="100862824"/>
<gene>
    <name evidence="7" type="primary">LOC114242135</name>
</gene>
<evidence type="ECO:0000256" key="4">
    <source>
        <dbReference type="SAM" id="Phobius"/>
    </source>
</evidence>
<dbReference type="AlphaFoldDB" id="A0A6J2JKN2"/>
<dbReference type="KEGG" id="bman:114242135"/>
<dbReference type="InterPro" id="IPR050271">
    <property type="entry name" value="UDP-glycosyltransferase"/>
</dbReference>
<dbReference type="Pfam" id="PF00201">
    <property type="entry name" value="UDPGT"/>
    <property type="match status" value="1"/>
</dbReference>
<dbReference type="GeneID" id="114242135"/>
<evidence type="ECO:0000313" key="6">
    <source>
        <dbReference type="Proteomes" id="UP000504629"/>
    </source>
</evidence>
<proteinExistence type="inferred from homology"/>
<keyword evidence="4" id="KW-0812">Transmembrane</keyword>
<dbReference type="Gene3D" id="3.40.50.2000">
    <property type="entry name" value="Glycogen Phosphorylase B"/>
    <property type="match status" value="1"/>
</dbReference>
<dbReference type="Proteomes" id="UP000504629">
    <property type="component" value="Unplaced"/>
</dbReference>